<dbReference type="RefSeq" id="WP_154326601.1">
    <property type="nucleotide sequence ID" value="NZ_CP045696.1"/>
</dbReference>
<evidence type="ECO:0000313" key="2">
    <source>
        <dbReference type="Proteomes" id="UP000483362"/>
    </source>
</evidence>
<gene>
    <name evidence="1" type="ORF">FYJ29_05125</name>
</gene>
<keyword evidence="2" id="KW-1185">Reference proteome</keyword>
<dbReference type="AlphaFoldDB" id="A0A6L5XBY5"/>
<proteinExistence type="predicted"/>
<comment type="caution">
    <text evidence="1">The sequence shown here is derived from an EMBL/GenBank/DDBJ whole genome shotgun (WGS) entry which is preliminary data.</text>
</comment>
<organism evidence="1 2">
    <name type="scientific">Sodaliphilus pleomorphus</name>
    <dbReference type="NCBI Taxonomy" id="2606626"/>
    <lineage>
        <taxon>Bacteria</taxon>
        <taxon>Pseudomonadati</taxon>
        <taxon>Bacteroidota</taxon>
        <taxon>Bacteroidia</taxon>
        <taxon>Bacteroidales</taxon>
        <taxon>Muribaculaceae</taxon>
        <taxon>Sodaliphilus</taxon>
    </lineage>
</organism>
<sequence>MLLVNNDSKLSDIVLGDPSVVTVFNRFGISLGVGDHTVTTMCHRQGLDTDFFITILNTYLFPDFFPEKIMESFKASVIIDYLNKTNTYYEQFQIPNIERHFSFLLQKTNSANSNLTLMMKFFIEVKTELLARIDDDRNRWFPEVLKHRDACAQECPIPKFDDDSDSIEDKIDDLINMFVIHLKGEYDINLCQAVLIALFSLKKDITQNNRIRNRILKPLSQFLATS</sequence>
<accession>A0A6L5XBY5</accession>
<reference evidence="1 2" key="1">
    <citation type="submission" date="2019-08" db="EMBL/GenBank/DDBJ databases">
        <title>In-depth cultivation of the pig gut microbiome towards novel bacterial diversity and tailored functional studies.</title>
        <authorList>
            <person name="Wylensek D."/>
            <person name="Hitch T.C.A."/>
            <person name="Clavel T."/>
        </authorList>
    </citation>
    <scope>NUCLEOTIDE SEQUENCE [LARGE SCALE GENOMIC DNA]</scope>
    <source>
        <strain evidence="1 2">Oil-RF-744-WCA-WT-10</strain>
    </source>
</reference>
<dbReference type="Proteomes" id="UP000483362">
    <property type="component" value="Unassembled WGS sequence"/>
</dbReference>
<name>A0A6L5XBY5_9BACT</name>
<evidence type="ECO:0000313" key="1">
    <source>
        <dbReference type="EMBL" id="MSS17147.1"/>
    </source>
</evidence>
<dbReference type="EMBL" id="VULT01000006">
    <property type="protein sequence ID" value="MSS17147.1"/>
    <property type="molecule type" value="Genomic_DNA"/>
</dbReference>
<protein>
    <submittedName>
        <fullName evidence="1">Helix-turn-helix transcriptional regulator</fullName>
    </submittedName>
</protein>